<evidence type="ECO:0000256" key="1">
    <source>
        <dbReference type="SAM" id="MobiDB-lite"/>
    </source>
</evidence>
<accession>A0A1X7QG41</accession>
<dbReference type="Proteomes" id="UP000001188">
    <property type="component" value="Chromosome"/>
</dbReference>
<proteinExistence type="predicted"/>
<feature type="compositionally biased region" description="Basic residues" evidence="1">
    <location>
        <begin position="1"/>
        <end position="11"/>
    </location>
</feature>
<sequence>MAFFAQRRHTGVARLPPRAACDPSTARFIDRQISGQRSCKPPTPKTKPNSARAPPSTPR</sequence>
<dbReference type="AlphaFoldDB" id="A0A1X7QG41"/>
<dbReference type="EMBL" id="AM920689">
    <property type="protein sequence ID" value="SMH63172.1"/>
    <property type="molecule type" value="Genomic_DNA"/>
</dbReference>
<gene>
    <name evidence="2" type="ORF">XCCB100_4495</name>
</gene>
<protein>
    <submittedName>
        <fullName evidence="2">Uncharacterized protein</fullName>
    </submittedName>
</protein>
<evidence type="ECO:0000313" key="3">
    <source>
        <dbReference type="Proteomes" id="UP000001188"/>
    </source>
</evidence>
<evidence type="ECO:0000313" key="2">
    <source>
        <dbReference type="EMBL" id="SMH63172.1"/>
    </source>
</evidence>
<feature type="region of interest" description="Disordered" evidence="1">
    <location>
        <begin position="1"/>
        <end position="59"/>
    </location>
</feature>
<name>A0A1X7QG41_XANCB</name>
<reference evidence="2 3" key="1">
    <citation type="journal article" date="2008" name="J. Biotechnol.">
        <title>The genome of Xanthomonas campestris pv. campestris B100 and its use for the reconstruction of metabolic pathways involved in xanthan biosynthesis.</title>
        <authorList>
            <person name="Vorholter F.J."/>
            <person name="Schneiker S."/>
            <person name="Goesmann A."/>
            <person name="Krause L."/>
            <person name="Bekel T."/>
            <person name="Kaiser O."/>
            <person name="Linke B."/>
            <person name="Patschkowski T."/>
            <person name="Ruckert C."/>
            <person name="Schmid J."/>
            <person name="Sidhu V.K."/>
            <person name="Sieber V."/>
            <person name="Tauch A."/>
            <person name="Watt S.A."/>
            <person name="Weisshaar B."/>
            <person name="Becker A."/>
            <person name="Niehaus K."/>
            <person name="Puhler A."/>
        </authorList>
    </citation>
    <scope>NUCLEOTIDE SEQUENCE [LARGE SCALE GENOMIC DNA]</scope>
    <source>
        <strain evidence="2 3">B100</strain>
    </source>
</reference>
<organism evidence="2 3">
    <name type="scientific">Xanthomonas campestris pv. campestris (strain B100)</name>
    <dbReference type="NCBI Taxonomy" id="509169"/>
    <lineage>
        <taxon>Bacteria</taxon>
        <taxon>Pseudomonadati</taxon>
        <taxon>Pseudomonadota</taxon>
        <taxon>Gammaproteobacteria</taxon>
        <taxon>Lysobacterales</taxon>
        <taxon>Lysobacteraceae</taxon>
        <taxon>Xanthomonas</taxon>
    </lineage>
</organism>